<comment type="similarity">
    <text evidence="2">Belongs to the resistance-nodulation-cell division (RND) (TC 2.A.6) family. MmpL subfamily.</text>
</comment>
<evidence type="ECO:0000256" key="1">
    <source>
        <dbReference type="ARBA" id="ARBA00004651"/>
    </source>
</evidence>
<dbReference type="PANTHER" id="PTHR33406">
    <property type="entry name" value="MEMBRANE PROTEIN MJ1562-RELATED"/>
    <property type="match status" value="1"/>
</dbReference>
<feature type="transmembrane region" description="Helical" evidence="7">
    <location>
        <begin position="227"/>
        <end position="244"/>
    </location>
</feature>
<feature type="transmembrane region" description="Helical" evidence="7">
    <location>
        <begin position="733"/>
        <end position="760"/>
    </location>
</feature>
<feature type="transmembrane region" description="Helical" evidence="7">
    <location>
        <begin position="408"/>
        <end position="429"/>
    </location>
</feature>
<comment type="subcellular location">
    <subcellularLocation>
        <location evidence="1">Cell membrane</location>
        <topology evidence="1">Multi-pass membrane protein</topology>
    </subcellularLocation>
</comment>
<name>A0ABV7M953_9PROT</name>
<feature type="transmembrane region" description="Helical" evidence="7">
    <location>
        <begin position="356"/>
        <end position="380"/>
    </location>
</feature>
<dbReference type="EMBL" id="JBHRVA010000002">
    <property type="protein sequence ID" value="MFC3301865.1"/>
    <property type="molecule type" value="Genomic_DNA"/>
</dbReference>
<evidence type="ECO:0000313" key="9">
    <source>
        <dbReference type="EMBL" id="MFC3301865.1"/>
    </source>
</evidence>
<reference evidence="10" key="1">
    <citation type="journal article" date="2019" name="Int. J. Syst. Evol. Microbiol.">
        <title>The Global Catalogue of Microorganisms (GCM) 10K type strain sequencing project: providing services to taxonomists for standard genome sequencing and annotation.</title>
        <authorList>
            <consortium name="The Broad Institute Genomics Platform"/>
            <consortium name="The Broad Institute Genome Sequencing Center for Infectious Disease"/>
            <person name="Wu L."/>
            <person name="Ma J."/>
        </authorList>
    </citation>
    <scope>NUCLEOTIDE SEQUENCE [LARGE SCALE GENOMIC DNA]</scope>
    <source>
        <strain evidence="10">KCTC 22245</strain>
    </source>
</reference>
<feature type="transmembrane region" description="Helical" evidence="7">
    <location>
        <begin position="664"/>
        <end position="684"/>
    </location>
</feature>
<organism evidence="9 10">
    <name type="scientific">Parvularcula lutaonensis</name>
    <dbReference type="NCBI Taxonomy" id="491923"/>
    <lineage>
        <taxon>Bacteria</taxon>
        <taxon>Pseudomonadati</taxon>
        <taxon>Pseudomonadota</taxon>
        <taxon>Alphaproteobacteria</taxon>
        <taxon>Parvularculales</taxon>
        <taxon>Parvularculaceae</taxon>
        <taxon>Parvularcula</taxon>
    </lineage>
</organism>
<evidence type="ECO:0000256" key="2">
    <source>
        <dbReference type="ARBA" id="ARBA00010157"/>
    </source>
</evidence>
<feature type="transmembrane region" description="Helical" evidence="7">
    <location>
        <begin position="705"/>
        <end position="727"/>
    </location>
</feature>
<evidence type="ECO:0000256" key="4">
    <source>
        <dbReference type="ARBA" id="ARBA00022692"/>
    </source>
</evidence>
<keyword evidence="10" id="KW-1185">Reference proteome</keyword>
<evidence type="ECO:0000256" key="6">
    <source>
        <dbReference type="ARBA" id="ARBA00023136"/>
    </source>
</evidence>
<feature type="transmembrane region" description="Helical" evidence="7">
    <location>
        <begin position="251"/>
        <end position="270"/>
    </location>
</feature>
<dbReference type="PANTHER" id="PTHR33406:SF6">
    <property type="entry name" value="MEMBRANE PROTEIN YDGH-RELATED"/>
    <property type="match status" value="1"/>
</dbReference>
<evidence type="ECO:0000256" key="3">
    <source>
        <dbReference type="ARBA" id="ARBA00022475"/>
    </source>
</evidence>
<evidence type="ECO:0000256" key="7">
    <source>
        <dbReference type="SAM" id="Phobius"/>
    </source>
</evidence>
<keyword evidence="6 7" id="KW-0472">Membrane</keyword>
<evidence type="ECO:0000313" key="10">
    <source>
        <dbReference type="Proteomes" id="UP001595607"/>
    </source>
</evidence>
<dbReference type="Pfam" id="PF03176">
    <property type="entry name" value="MMPL"/>
    <property type="match status" value="2"/>
</dbReference>
<feature type="transmembrane region" description="Helical" evidence="7">
    <location>
        <begin position="637"/>
        <end position="658"/>
    </location>
</feature>
<dbReference type="Proteomes" id="UP001595607">
    <property type="component" value="Unassembled WGS sequence"/>
</dbReference>
<keyword evidence="4 7" id="KW-0812">Transmembrane</keyword>
<feature type="domain" description="SSD" evidence="8">
    <location>
        <begin position="251"/>
        <end position="379"/>
    </location>
</feature>
<dbReference type="Gene3D" id="1.20.1640.10">
    <property type="entry name" value="Multidrug efflux transporter AcrB transmembrane domain"/>
    <property type="match status" value="2"/>
</dbReference>
<dbReference type="PROSITE" id="PS50156">
    <property type="entry name" value="SSD"/>
    <property type="match status" value="1"/>
</dbReference>
<feature type="transmembrane region" description="Helical" evidence="7">
    <location>
        <begin position="320"/>
        <end position="344"/>
    </location>
</feature>
<feature type="transmembrane region" description="Helical" evidence="7">
    <location>
        <begin position="276"/>
        <end position="299"/>
    </location>
</feature>
<evidence type="ECO:0000256" key="5">
    <source>
        <dbReference type="ARBA" id="ARBA00022989"/>
    </source>
</evidence>
<accession>A0ABV7M953</accession>
<proteinExistence type="inferred from homology"/>
<dbReference type="InterPro" id="IPR000731">
    <property type="entry name" value="SSD"/>
</dbReference>
<protein>
    <submittedName>
        <fullName evidence="9">RND family transporter</fullName>
    </submittedName>
</protein>
<keyword evidence="5 7" id="KW-1133">Transmembrane helix</keyword>
<feature type="transmembrane region" description="Helical" evidence="7">
    <location>
        <begin position="611"/>
        <end position="630"/>
    </location>
</feature>
<keyword evidence="3" id="KW-1003">Cell membrane</keyword>
<dbReference type="RefSeq" id="WP_189573671.1">
    <property type="nucleotide sequence ID" value="NZ_BMXU01000001.1"/>
</dbReference>
<dbReference type="InterPro" id="IPR050545">
    <property type="entry name" value="Mycobact_MmpL"/>
</dbReference>
<gene>
    <name evidence="9" type="ORF">ACFONP_03890</name>
</gene>
<feature type="transmembrane region" description="Helical" evidence="7">
    <location>
        <begin position="21"/>
        <end position="42"/>
    </location>
</feature>
<dbReference type="InterPro" id="IPR004869">
    <property type="entry name" value="MMPL_dom"/>
</dbReference>
<sequence length="769" mass="81038">MKAIGSAGMARTTGNRTWQDILLAAPWLTVLISLLPLFWFVYGLTLVQKDSSVDAFVANDHPAVAARDFARETFGIEDPIIVVFAEKEGKSALNEPLLSALRAFTEEVQEIGGVAPGVMSLASKRAIVTNDAGDLEAPLIVGDPIDPEAAEQLVASMPPFQGTLIAHTGDALAAIVPVDDPNHAEQVVSEVRNLAQRLAPPGVEVHLTGVATMNSRLAERIADDTKVFLPLAAVVIALFLLWALKRPTAIIAPFIVVAGAAIVAVGSIGLMDGRYYLITTALPVVVMAIAVADSIHLTLAFQRQRRLHPELSRRAAMGRAMRDVATPIILTSVTTALGFLGLAVGSPMVPVAEFGLVAAAGTMAAGVLSLTFLPAVQVYLADRKGAGTSASWMDRILRGLATASAERPLLACILTGFFLAVALAFALQVRFDYERDNYFLAGDPVLQADQILQERFDGGNVVDLIVDTGEDGGLLTADAVAKVDDLQQRFEALEGIRTVSAFSEQISLMHERLTGAQPGSLPTSDHAPAEYMLLYEASGEPEDFDNQIDFGRRYTRLRGHAATGKFSANEPLVEELASIAADASADTGIDVQVSGRLAVNDGWMKALRASHARTIGAAVLFVFIATVVVLSSLRQGLIAIVPVMTGILLLYAAMAVFGIDLAPATSMCAAIAAGLGVDFGIHLTKALKAEPKSPGQLLPAGYDTVMRACLFSALSLAAGFCVVATSGTPVLRWFGLLIASSAVGSLLGALILIPALTALYQRGKQKAHA</sequence>
<comment type="caution">
    <text evidence="9">The sequence shown here is derived from an EMBL/GenBank/DDBJ whole genome shotgun (WGS) entry which is preliminary data.</text>
</comment>
<evidence type="ECO:0000259" key="8">
    <source>
        <dbReference type="PROSITE" id="PS50156"/>
    </source>
</evidence>
<dbReference type="SUPFAM" id="SSF82866">
    <property type="entry name" value="Multidrug efflux transporter AcrB transmembrane domain"/>
    <property type="match status" value="2"/>
</dbReference>